<dbReference type="EMBL" id="WHPF01000006">
    <property type="protein sequence ID" value="NNV55709.1"/>
    <property type="molecule type" value="Genomic_DNA"/>
</dbReference>
<comment type="caution">
    <text evidence="2">The sequence shown here is derived from an EMBL/GenBank/DDBJ whole genome shotgun (WGS) entry which is preliminary data.</text>
</comment>
<reference evidence="2" key="1">
    <citation type="submission" date="2019-10" db="EMBL/GenBank/DDBJ databases">
        <title>Draft genome sequence of Panacibacter sp. KCS-6.</title>
        <authorList>
            <person name="Yim K.J."/>
        </authorList>
    </citation>
    <scope>NUCLEOTIDE SEQUENCE</scope>
    <source>
        <strain evidence="2">KCS-6</strain>
    </source>
</reference>
<gene>
    <name evidence="2" type="ORF">GD597_09580</name>
</gene>
<name>A0A8J8FG17_9BACT</name>
<dbReference type="AlphaFoldDB" id="A0A8J8FG17"/>
<dbReference type="RefSeq" id="WP_171607642.1">
    <property type="nucleotide sequence ID" value="NZ_WHPF01000006.1"/>
</dbReference>
<accession>A0A8J8FG17</accession>
<keyword evidence="1" id="KW-1133">Transmembrane helix</keyword>
<feature type="transmembrane region" description="Helical" evidence="1">
    <location>
        <begin position="6"/>
        <end position="26"/>
    </location>
</feature>
<keyword evidence="3" id="KW-1185">Reference proteome</keyword>
<evidence type="ECO:0000313" key="3">
    <source>
        <dbReference type="Proteomes" id="UP000598971"/>
    </source>
</evidence>
<dbReference type="Proteomes" id="UP000598971">
    <property type="component" value="Unassembled WGS sequence"/>
</dbReference>
<proteinExistence type="predicted"/>
<evidence type="ECO:0000313" key="2">
    <source>
        <dbReference type="EMBL" id="NNV55709.1"/>
    </source>
</evidence>
<keyword evidence="1" id="KW-0472">Membrane</keyword>
<organism evidence="2 3">
    <name type="scientific">Limnovirga soli</name>
    <dbReference type="NCBI Taxonomy" id="2656915"/>
    <lineage>
        <taxon>Bacteria</taxon>
        <taxon>Pseudomonadati</taxon>
        <taxon>Bacteroidota</taxon>
        <taxon>Chitinophagia</taxon>
        <taxon>Chitinophagales</taxon>
        <taxon>Chitinophagaceae</taxon>
        <taxon>Limnovirga</taxon>
    </lineage>
</organism>
<feature type="transmembrane region" description="Helical" evidence="1">
    <location>
        <begin position="47"/>
        <end position="67"/>
    </location>
</feature>
<feature type="transmembrane region" description="Helical" evidence="1">
    <location>
        <begin position="103"/>
        <end position="121"/>
    </location>
</feature>
<keyword evidence="1" id="KW-0812">Transmembrane</keyword>
<protein>
    <submittedName>
        <fullName evidence="2">Uncharacterized protein</fullName>
    </submittedName>
</protein>
<sequence length="130" mass="14304">MKHAQTIGILAALAVIGICYMPWVVIDSKQIIVTGLSSGKTSFGKPGLMNIYLSVTALILFIIPRLWSKRINVFIGAINFAWAIRNIILLSTCQAGECPQRQAGIYLLLAATLLVQLMTFFPKIKLPEDN</sequence>
<evidence type="ECO:0000256" key="1">
    <source>
        <dbReference type="SAM" id="Phobius"/>
    </source>
</evidence>